<feature type="compositionally biased region" description="Basic and acidic residues" evidence="1">
    <location>
        <begin position="303"/>
        <end position="319"/>
    </location>
</feature>
<feature type="region of interest" description="Disordered" evidence="1">
    <location>
        <begin position="26"/>
        <end position="46"/>
    </location>
</feature>
<gene>
    <name evidence="2" type="ORF">DTER00134_LOCUS5060</name>
</gene>
<sequence>MRLPSLLSCFKPRLGREGHVHSLATDPDQQELEAQAPATQRNPSVLMERSPSVECPLYSANDWLEALPCSWAVVTSDAHKVLHHHLGQEPAAAQICSRAIQLMSSSSNSSSHPVPALGSQSCAKPVSEGAPSFLAMLLGPQLEAAALKRTQMGRPWKGTICVQLPAAGHTSGSSDRPVCPGSEQEARRSPTDPSCLPHDAIVPSAALYSTHTSTPAPAAVEEAEEQRVKESATCQGTKAHSDRCPRLRQPGCKGGVRFQVAGRDGERSCGGVEEDAKGSQWDRLSSGPGLKPYDSSAQLGWKGHPDHPSVKSESNHKLEAACSTPSKPRRSLDCTAHLDTGIHAGEEDMEGQVKPERNVLSTRSSTLRRRLRRSASQSSAPGDRSRKSSLQMSEGEVEQLLREGWCESPMNLHTMTFLKSLSQAEYPHLGGPARHRSSMPDLDRVEHIAQHDGSCSALPHSATLEANIKNMDKTSASRNVAGTLPQPQPGSIEGPTNSFDIVVSLLDHSKGKR</sequence>
<evidence type="ECO:0000313" key="2">
    <source>
        <dbReference type="EMBL" id="CAE0489989.1"/>
    </source>
</evidence>
<reference evidence="2" key="1">
    <citation type="submission" date="2021-01" db="EMBL/GenBank/DDBJ databases">
        <authorList>
            <person name="Corre E."/>
            <person name="Pelletier E."/>
            <person name="Niang G."/>
            <person name="Scheremetjew M."/>
            <person name="Finn R."/>
            <person name="Kale V."/>
            <person name="Holt S."/>
            <person name="Cochrane G."/>
            <person name="Meng A."/>
            <person name="Brown T."/>
            <person name="Cohen L."/>
        </authorList>
    </citation>
    <scope>NUCLEOTIDE SEQUENCE</scope>
    <source>
        <strain evidence="2">CCMP1320</strain>
    </source>
</reference>
<feature type="region of interest" description="Disordered" evidence="1">
    <location>
        <begin position="167"/>
        <end position="242"/>
    </location>
</feature>
<dbReference type="EMBL" id="HBIP01009210">
    <property type="protein sequence ID" value="CAE0489989.1"/>
    <property type="molecule type" value="Transcribed_RNA"/>
</dbReference>
<proteinExistence type="predicted"/>
<accession>A0A7S3VK44</accession>
<organism evidence="2">
    <name type="scientific">Dunaliella tertiolecta</name>
    <name type="common">Green alga</name>
    <dbReference type="NCBI Taxonomy" id="3047"/>
    <lineage>
        <taxon>Eukaryota</taxon>
        <taxon>Viridiplantae</taxon>
        <taxon>Chlorophyta</taxon>
        <taxon>core chlorophytes</taxon>
        <taxon>Chlorophyceae</taxon>
        <taxon>CS clade</taxon>
        <taxon>Chlamydomonadales</taxon>
        <taxon>Dunaliellaceae</taxon>
        <taxon>Dunaliella</taxon>
    </lineage>
</organism>
<feature type="region of interest" description="Disordered" evidence="1">
    <location>
        <begin position="265"/>
        <end position="395"/>
    </location>
</feature>
<name>A0A7S3VK44_DUNTE</name>
<dbReference type="AlphaFoldDB" id="A0A7S3VK44"/>
<evidence type="ECO:0000256" key="1">
    <source>
        <dbReference type="SAM" id="MobiDB-lite"/>
    </source>
</evidence>
<protein>
    <submittedName>
        <fullName evidence="2">Uncharacterized protein</fullName>
    </submittedName>
</protein>